<keyword evidence="6" id="KW-1185">Reference proteome</keyword>
<proteinExistence type="inferred from homology"/>
<dbReference type="EC" id="2.7.7.60" evidence="4"/>
<dbReference type="Gene3D" id="3.90.550.10">
    <property type="entry name" value="Spore Coat Polysaccharide Biosynthesis Protein SpsA, Chain A"/>
    <property type="match status" value="1"/>
</dbReference>
<dbReference type="GO" id="GO:0050518">
    <property type="term" value="F:2-C-methyl-D-erythritol 4-phosphate cytidylyltransferase activity"/>
    <property type="evidence" value="ECO:0007669"/>
    <property type="project" value="UniProtKB-UniRule"/>
</dbReference>
<dbReference type="RefSeq" id="WP_193735379.1">
    <property type="nucleotide sequence ID" value="NZ_CP063304.1"/>
</dbReference>
<dbReference type="PANTHER" id="PTHR32125:SF4">
    <property type="entry name" value="2-C-METHYL-D-ERYTHRITOL 4-PHOSPHATE CYTIDYLYLTRANSFERASE, CHLOROPLASTIC"/>
    <property type="match status" value="1"/>
</dbReference>
<dbReference type="AlphaFoldDB" id="A0A7M2RI56"/>
<dbReference type="HAMAP" id="MF_00108">
    <property type="entry name" value="IspD"/>
    <property type="match status" value="1"/>
</dbReference>
<dbReference type="InterPro" id="IPR001228">
    <property type="entry name" value="IspD"/>
</dbReference>
<dbReference type="CDD" id="cd02516">
    <property type="entry name" value="CDP-ME_synthetase"/>
    <property type="match status" value="1"/>
</dbReference>
<accession>A0A7M2RI56</accession>
<comment type="catalytic activity">
    <reaction evidence="4">
        <text>2-C-methyl-D-erythritol 4-phosphate + CTP + H(+) = 4-CDP-2-C-methyl-D-erythritol + diphosphate</text>
        <dbReference type="Rhea" id="RHEA:13429"/>
        <dbReference type="ChEBI" id="CHEBI:15378"/>
        <dbReference type="ChEBI" id="CHEBI:33019"/>
        <dbReference type="ChEBI" id="CHEBI:37563"/>
        <dbReference type="ChEBI" id="CHEBI:57823"/>
        <dbReference type="ChEBI" id="CHEBI:58262"/>
        <dbReference type="EC" id="2.7.7.60"/>
    </reaction>
</comment>
<evidence type="ECO:0000256" key="1">
    <source>
        <dbReference type="ARBA" id="ARBA00022679"/>
    </source>
</evidence>
<dbReference type="Pfam" id="PF01128">
    <property type="entry name" value="IspD"/>
    <property type="match status" value="1"/>
</dbReference>
<organism evidence="5 6">
    <name type="scientific">Blautia liquoris</name>
    <dbReference type="NCBI Taxonomy" id="2779518"/>
    <lineage>
        <taxon>Bacteria</taxon>
        <taxon>Bacillati</taxon>
        <taxon>Bacillota</taxon>
        <taxon>Clostridia</taxon>
        <taxon>Lachnospirales</taxon>
        <taxon>Lachnospiraceae</taxon>
        <taxon>Blautia</taxon>
    </lineage>
</organism>
<dbReference type="PANTHER" id="PTHR32125">
    <property type="entry name" value="2-C-METHYL-D-ERYTHRITOL 4-PHOSPHATE CYTIDYLYLTRANSFERASE, CHLOROPLASTIC"/>
    <property type="match status" value="1"/>
</dbReference>
<dbReference type="InterPro" id="IPR050088">
    <property type="entry name" value="IspD/TarI_cytidylyltransf_bact"/>
</dbReference>
<comment type="similarity">
    <text evidence="4">Belongs to the IspD/TarI cytidylyltransferase family. IspD subfamily.</text>
</comment>
<feature type="site" description="Transition state stabilizer" evidence="4">
    <location>
        <position position="25"/>
    </location>
</feature>
<dbReference type="GO" id="GO:0019288">
    <property type="term" value="P:isopentenyl diphosphate biosynthetic process, methylerythritol 4-phosphate pathway"/>
    <property type="evidence" value="ECO:0007669"/>
    <property type="project" value="UniProtKB-UniRule"/>
</dbReference>
<evidence type="ECO:0000256" key="3">
    <source>
        <dbReference type="ARBA" id="ARBA00023229"/>
    </source>
</evidence>
<dbReference type="InterPro" id="IPR034683">
    <property type="entry name" value="IspD/TarI"/>
</dbReference>
<name>A0A7M2RI56_9FIRM</name>
<dbReference type="FunFam" id="3.90.550.10:FF:000003">
    <property type="entry name" value="2-C-methyl-D-erythritol 4-phosphate cytidylyltransferase"/>
    <property type="match status" value="1"/>
</dbReference>
<evidence type="ECO:0000313" key="6">
    <source>
        <dbReference type="Proteomes" id="UP000593601"/>
    </source>
</evidence>
<dbReference type="NCBIfam" id="TIGR00453">
    <property type="entry name" value="ispD"/>
    <property type="match status" value="1"/>
</dbReference>
<keyword evidence="1 4" id="KW-0808">Transferase</keyword>
<feature type="site" description="Positions MEP for the nucleophilic attack" evidence="4">
    <location>
        <position position="157"/>
    </location>
</feature>
<keyword evidence="3 4" id="KW-0414">Isoprene biosynthesis</keyword>
<feature type="site" description="Positions MEP for the nucleophilic attack" evidence="4">
    <location>
        <position position="215"/>
    </location>
</feature>
<protein>
    <recommendedName>
        <fullName evidence="4">2-C-methyl-D-erythritol 4-phosphate cytidylyltransferase</fullName>
        <ecNumber evidence="4">2.7.7.60</ecNumber>
    </recommendedName>
    <alternativeName>
        <fullName evidence="4">4-diphosphocytidyl-2C-methyl-D-erythritol synthase</fullName>
    </alternativeName>
    <alternativeName>
        <fullName evidence="4">MEP cytidylyltransferase</fullName>
        <shortName evidence="4">MCT</shortName>
    </alternativeName>
</protein>
<evidence type="ECO:0000256" key="2">
    <source>
        <dbReference type="ARBA" id="ARBA00022695"/>
    </source>
</evidence>
<comment type="pathway">
    <text evidence="4">Isoprenoid biosynthesis; isopentenyl diphosphate biosynthesis via DXP pathway; isopentenyl diphosphate from 1-deoxy-D-xylulose 5-phosphate: step 2/6.</text>
</comment>
<feature type="site" description="Transition state stabilizer" evidence="4">
    <location>
        <position position="18"/>
    </location>
</feature>
<dbReference type="InterPro" id="IPR029044">
    <property type="entry name" value="Nucleotide-diphossugar_trans"/>
</dbReference>
<dbReference type="UniPathway" id="UPA00056">
    <property type="reaction ID" value="UER00093"/>
</dbReference>
<dbReference type="SUPFAM" id="SSF53448">
    <property type="entry name" value="Nucleotide-diphospho-sugar transferases"/>
    <property type="match status" value="1"/>
</dbReference>
<evidence type="ECO:0000313" key="5">
    <source>
        <dbReference type="EMBL" id="QOV19020.1"/>
    </source>
</evidence>
<sequence>MKRDKCTAILLAAGKGTRMESKIPKQFMNILDKPVLYYSLECFQNCVLINEVILVTAQEMLPYCEKHFSAQCGFTKVTHIIAGGSERYDSVYEGLKLCNEPDYVFIHDGARPFLTEEILLRGYEKVISTGACVAAVPSKDTIKLTDRNGLVRETPNRDEVWIVQTPQIFRYEVIRSAYDRLQTQDKTGITDDATVVEKMDNYPVFTYEGNYKNIKITTAEDLEIAEIFAQQLEKC</sequence>
<dbReference type="Proteomes" id="UP000593601">
    <property type="component" value="Chromosome"/>
</dbReference>
<gene>
    <name evidence="4 5" type="primary">ispD</name>
    <name evidence="5" type="ORF">INP51_13815</name>
</gene>
<keyword evidence="2 4" id="KW-0548">Nucleotidyltransferase</keyword>
<comment type="function">
    <text evidence="4">Catalyzes the formation of 4-diphosphocytidyl-2-C-methyl-D-erythritol from CTP and 2-C-methyl-D-erythritol 4-phosphate (MEP).</text>
</comment>
<reference evidence="5 6" key="1">
    <citation type="submission" date="2020-10" db="EMBL/GenBank/DDBJ databases">
        <title>Blautia liquoris sp.nov., isolated from the mud in a fermentation cellar used for the production of Chinese strong-flavoured liquor.</title>
        <authorList>
            <person name="Lu L."/>
        </authorList>
    </citation>
    <scope>NUCLEOTIDE SEQUENCE [LARGE SCALE GENOMIC DNA]</scope>
    <source>
        <strain evidence="5 6">LZLJ-3</strain>
    </source>
</reference>
<dbReference type="KEGG" id="bliq:INP51_13815"/>
<evidence type="ECO:0000256" key="4">
    <source>
        <dbReference type="HAMAP-Rule" id="MF_00108"/>
    </source>
</evidence>
<dbReference type="EMBL" id="CP063304">
    <property type="protein sequence ID" value="QOV19020.1"/>
    <property type="molecule type" value="Genomic_DNA"/>
</dbReference>